<gene>
    <name evidence="1" type="ORF">HYW89_03765</name>
</gene>
<evidence type="ECO:0000313" key="2">
    <source>
        <dbReference type="Proteomes" id="UP000595618"/>
    </source>
</evidence>
<accession>A0A7T5RJ63</accession>
<evidence type="ECO:0000313" key="1">
    <source>
        <dbReference type="EMBL" id="QQG45088.1"/>
    </source>
</evidence>
<dbReference type="EMBL" id="CP066690">
    <property type="protein sequence ID" value="QQG45088.1"/>
    <property type="molecule type" value="Genomic_DNA"/>
</dbReference>
<dbReference type="Proteomes" id="UP000595618">
    <property type="component" value="Chromosome"/>
</dbReference>
<reference evidence="1 2" key="1">
    <citation type="submission" date="2020-07" db="EMBL/GenBank/DDBJ databases">
        <title>Huge and variable diversity of episymbiotic CPR bacteria and DPANN archaea in groundwater ecosystems.</title>
        <authorList>
            <person name="He C.Y."/>
            <person name="Keren R."/>
            <person name="Whittaker M."/>
            <person name="Farag I.F."/>
            <person name="Doudna J."/>
            <person name="Cate J.H.D."/>
            <person name="Banfield J.F."/>
        </authorList>
    </citation>
    <scope>NUCLEOTIDE SEQUENCE [LARGE SCALE GENOMIC DNA]</scope>
    <source>
        <strain evidence="1">NC_groundwater_541_Ag_S-0.1um_46_50</strain>
    </source>
</reference>
<protein>
    <submittedName>
        <fullName evidence="1">Uncharacterized protein</fullName>
    </submittedName>
</protein>
<organism evidence="1 2">
    <name type="scientific">Candidatus Sungiibacteriota bacterium</name>
    <dbReference type="NCBI Taxonomy" id="2750080"/>
    <lineage>
        <taxon>Bacteria</taxon>
        <taxon>Candidatus Sungiibacteriota</taxon>
    </lineage>
</organism>
<proteinExistence type="predicted"/>
<dbReference type="AlphaFoldDB" id="A0A7T5RJ63"/>
<sequence>MLKLDVFDRGMARILTIGRATMQIQREIHNMTPEQALACLSLIVAHGKKSLIVSLKKDGLSAEMADLFTTELQSRVNKDTLFSDPHFEFALRLATTESILDTAVREGPLKGMDWQDLFLMQLLDIFPKEFAKRLFTHELRRIEEDKTNGRNPVPTNETHKQWLQEVMDAAVGPVVTSPYRKTDHKGTDSWMVACPKCQTEKRCFAKTKRFQCKNRKCDFDQPYPFQPAS</sequence>
<name>A0A7T5RJ63_9BACT</name>